<dbReference type="AlphaFoldDB" id="A0A3N4HMP3"/>
<feature type="compositionally biased region" description="Acidic residues" evidence="1">
    <location>
        <begin position="209"/>
        <end position="225"/>
    </location>
</feature>
<evidence type="ECO:0000313" key="2">
    <source>
        <dbReference type="EMBL" id="RPA75093.1"/>
    </source>
</evidence>
<dbReference type="EMBL" id="ML119772">
    <property type="protein sequence ID" value="RPA75093.1"/>
    <property type="molecule type" value="Genomic_DNA"/>
</dbReference>
<protein>
    <submittedName>
        <fullName evidence="2">Uncharacterized protein</fullName>
    </submittedName>
</protein>
<accession>A0A3N4HMP3</accession>
<feature type="region of interest" description="Disordered" evidence="1">
    <location>
        <begin position="170"/>
        <end position="225"/>
    </location>
</feature>
<evidence type="ECO:0000256" key="1">
    <source>
        <dbReference type="SAM" id="MobiDB-lite"/>
    </source>
</evidence>
<feature type="compositionally biased region" description="Polar residues" evidence="1">
    <location>
        <begin position="188"/>
        <end position="204"/>
    </location>
</feature>
<feature type="region of interest" description="Disordered" evidence="1">
    <location>
        <begin position="43"/>
        <end position="67"/>
    </location>
</feature>
<proteinExistence type="predicted"/>
<feature type="compositionally biased region" description="Basic residues" evidence="1">
    <location>
        <begin position="172"/>
        <end position="185"/>
    </location>
</feature>
<evidence type="ECO:0000313" key="3">
    <source>
        <dbReference type="Proteomes" id="UP000275078"/>
    </source>
</evidence>
<reference evidence="2 3" key="1">
    <citation type="journal article" date="2018" name="Nat. Ecol. Evol.">
        <title>Pezizomycetes genomes reveal the molecular basis of ectomycorrhizal truffle lifestyle.</title>
        <authorList>
            <person name="Murat C."/>
            <person name="Payen T."/>
            <person name="Noel B."/>
            <person name="Kuo A."/>
            <person name="Morin E."/>
            <person name="Chen J."/>
            <person name="Kohler A."/>
            <person name="Krizsan K."/>
            <person name="Balestrini R."/>
            <person name="Da Silva C."/>
            <person name="Montanini B."/>
            <person name="Hainaut M."/>
            <person name="Levati E."/>
            <person name="Barry K.W."/>
            <person name="Belfiori B."/>
            <person name="Cichocki N."/>
            <person name="Clum A."/>
            <person name="Dockter R.B."/>
            <person name="Fauchery L."/>
            <person name="Guy J."/>
            <person name="Iotti M."/>
            <person name="Le Tacon F."/>
            <person name="Lindquist E.A."/>
            <person name="Lipzen A."/>
            <person name="Malagnac F."/>
            <person name="Mello A."/>
            <person name="Molinier V."/>
            <person name="Miyauchi S."/>
            <person name="Poulain J."/>
            <person name="Riccioni C."/>
            <person name="Rubini A."/>
            <person name="Sitrit Y."/>
            <person name="Splivallo R."/>
            <person name="Traeger S."/>
            <person name="Wang M."/>
            <person name="Zifcakova L."/>
            <person name="Wipf D."/>
            <person name="Zambonelli A."/>
            <person name="Paolocci F."/>
            <person name="Nowrousian M."/>
            <person name="Ottonello S."/>
            <person name="Baldrian P."/>
            <person name="Spatafora J.W."/>
            <person name="Henrissat B."/>
            <person name="Nagy L.G."/>
            <person name="Aury J.M."/>
            <person name="Wincker P."/>
            <person name="Grigoriev I.V."/>
            <person name="Bonfante P."/>
            <person name="Martin F.M."/>
        </authorList>
    </citation>
    <scope>NUCLEOTIDE SEQUENCE [LARGE SCALE GENOMIC DNA]</scope>
    <source>
        <strain evidence="2 3">RN42</strain>
    </source>
</reference>
<dbReference type="Proteomes" id="UP000275078">
    <property type="component" value="Unassembled WGS sequence"/>
</dbReference>
<organism evidence="2 3">
    <name type="scientific">Ascobolus immersus RN42</name>
    <dbReference type="NCBI Taxonomy" id="1160509"/>
    <lineage>
        <taxon>Eukaryota</taxon>
        <taxon>Fungi</taxon>
        <taxon>Dikarya</taxon>
        <taxon>Ascomycota</taxon>
        <taxon>Pezizomycotina</taxon>
        <taxon>Pezizomycetes</taxon>
        <taxon>Pezizales</taxon>
        <taxon>Ascobolaceae</taxon>
        <taxon>Ascobolus</taxon>
    </lineage>
</organism>
<sequence length="338" mass="37429">MSYSLPGFNLSDPSLTIDGWKLFRDIGAVGSFDGSNDAVDGAEASAPKVDIDDGEKGGSKQDGKSPERFGWRKETFGFMRADDKEVALAAAQILPHISSSRALRNALTLGTLDNAVRWALAFSEDHDQFIKTAASLYPRLDKTVSCVFPLYTCAYRMTLLGLISEEEEIRRRGGSGKRRAKKNSRRGTSGQAQSTPKATATQTNKPEEPAEDIGEEEAPAVEVAAEEDVEEPNEYDAHVFCHVNDKKLAKKVRAYKQLGHTGVRMLGIVLPNNTFWLFWAGRKNKYMDQIDYLKSDSDGKDFLKNTVETADSHYDNNLPGTYLPMGEVTRCVRSRAFV</sequence>
<keyword evidence="3" id="KW-1185">Reference proteome</keyword>
<gene>
    <name evidence="2" type="ORF">BJ508DRAFT_312311</name>
</gene>
<name>A0A3N4HMP3_ASCIM</name>
<feature type="compositionally biased region" description="Basic and acidic residues" evidence="1">
    <location>
        <begin position="49"/>
        <end position="67"/>
    </location>
</feature>